<evidence type="ECO:0000256" key="5">
    <source>
        <dbReference type="ARBA" id="ARBA00023015"/>
    </source>
</evidence>
<dbReference type="GO" id="GO:0006281">
    <property type="term" value="P:DNA repair"/>
    <property type="evidence" value="ECO:0007669"/>
    <property type="project" value="UniProtKB-KW"/>
</dbReference>
<dbReference type="InterPro" id="IPR015927">
    <property type="entry name" value="Peptidase_S24_S26A/B/C"/>
</dbReference>
<evidence type="ECO:0000256" key="7">
    <source>
        <dbReference type="ARBA" id="ARBA00023163"/>
    </source>
</evidence>
<dbReference type="GO" id="GO:0004252">
    <property type="term" value="F:serine-type endopeptidase activity"/>
    <property type="evidence" value="ECO:0007669"/>
    <property type="project" value="InterPro"/>
</dbReference>
<dbReference type="InterPro" id="IPR006199">
    <property type="entry name" value="LexA_DNA-bd_dom"/>
</dbReference>
<dbReference type="STRING" id="1620.IV67_GL000234"/>
<keyword evidence="6" id="KW-0238">DNA-binding</keyword>
<sequence length="202" mass="22603">MPESNQFTILKFIQNQQDKQGYAPTVREIADHIGVSSTATVHGHLNRLIKKGYLTRKQTKSRALAVTTAGHNLLNEQETTSSIPLFDPSNDSDTPDAVSYRSVPEQLITQDSHLFMIHQENENMIDIGILPGDVLIVNHQTTANSGDIILVTLPDQSKQVYRFFDVNDHIKLVPENQHLNPIILDSVDILGKIVSLYRPTVL</sequence>
<evidence type="ECO:0000256" key="3">
    <source>
        <dbReference type="ARBA" id="ARBA00022763"/>
    </source>
</evidence>
<keyword evidence="8" id="KW-0234">DNA repair</keyword>
<evidence type="ECO:0000256" key="9">
    <source>
        <dbReference type="ARBA" id="ARBA00023236"/>
    </source>
</evidence>
<dbReference type="Pfam" id="PF00717">
    <property type="entry name" value="Peptidase_S24"/>
    <property type="match status" value="1"/>
</dbReference>
<dbReference type="InterPro" id="IPR036390">
    <property type="entry name" value="WH_DNA-bd_sf"/>
</dbReference>
<dbReference type="GO" id="GO:0006260">
    <property type="term" value="P:DNA replication"/>
    <property type="evidence" value="ECO:0007669"/>
    <property type="project" value="UniProtKB-KW"/>
</dbReference>
<dbReference type="GO" id="GO:0009432">
    <property type="term" value="P:SOS response"/>
    <property type="evidence" value="ECO:0007669"/>
    <property type="project" value="UniProtKB-KW"/>
</dbReference>
<accession>A0A0R2JHA6</accession>
<dbReference type="CDD" id="cd00090">
    <property type="entry name" value="HTH_ARSR"/>
    <property type="match status" value="1"/>
</dbReference>
<dbReference type="InterPro" id="IPR050077">
    <property type="entry name" value="LexA_repressor"/>
</dbReference>
<reference evidence="13 14" key="1">
    <citation type="journal article" date="2015" name="Genome Announc.">
        <title>Expanding the biotechnology potential of lactobacilli through comparative genomics of 213 strains and associated genera.</title>
        <authorList>
            <person name="Sun Z."/>
            <person name="Harris H.M."/>
            <person name="McCann A."/>
            <person name="Guo C."/>
            <person name="Argimon S."/>
            <person name="Zhang W."/>
            <person name="Yang X."/>
            <person name="Jeffery I.B."/>
            <person name="Cooney J.C."/>
            <person name="Kagawa T.F."/>
            <person name="Liu W."/>
            <person name="Song Y."/>
            <person name="Salvetti E."/>
            <person name="Wrobel A."/>
            <person name="Rasinkangas P."/>
            <person name="Parkhill J."/>
            <person name="Rea M.C."/>
            <person name="O'Sullivan O."/>
            <person name="Ritari J."/>
            <person name="Douillard F.P."/>
            <person name="Paul Ross R."/>
            <person name="Yang R."/>
            <person name="Briner A.E."/>
            <person name="Felis G.E."/>
            <person name="de Vos W.M."/>
            <person name="Barrangou R."/>
            <person name="Klaenhammer T.R."/>
            <person name="Caufield P.W."/>
            <person name="Cui Y."/>
            <person name="Zhang H."/>
            <person name="O'Toole P.W."/>
        </authorList>
    </citation>
    <scope>NUCLEOTIDE SEQUENCE [LARGE SCALE GENOMIC DNA]</scope>
    <source>
        <strain evidence="13 14">DSM 20014</strain>
    </source>
</reference>
<feature type="domain" description="Peptidase S24/S26A/S26B/S26C" evidence="11">
    <location>
        <begin position="98"/>
        <end position="194"/>
    </location>
</feature>
<evidence type="ECO:0000256" key="6">
    <source>
        <dbReference type="ARBA" id="ARBA00023125"/>
    </source>
</evidence>
<evidence type="ECO:0000256" key="10">
    <source>
        <dbReference type="SAM" id="MobiDB-lite"/>
    </source>
</evidence>
<dbReference type="GO" id="GO:0006508">
    <property type="term" value="P:proteolysis"/>
    <property type="evidence" value="ECO:0007669"/>
    <property type="project" value="InterPro"/>
</dbReference>
<dbReference type="GO" id="GO:0003677">
    <property type="term" value="F:DNA binding"/>
    <property type="evidence" value="ECO:0007669"/>
    <property type="project" value="UniProtKB-KW"/>
</dbReference>
<evidence type="ECO:0000313" key="14">
    <source>
        <dbReference type="Proteomes" id="UP000051673"/>
    </source>
</evidence>
<proteinExistence type="predicted"/>
<dbReference type="EMBL" id="JQCD01000024">
    <property type="protein sequence ID" value="KRN76729.1"/>
    <property type="molecule type" value="Genomic_DNA"/>
</dbReference>
<comment type="caution">
    <text evidence="13">The sequence shown here is derived from an EMBL/GenBank/DDBJ whole genome shotgun (WGS) entry which is preliminary data.</text>
</comment>
<dbReference type="InterPro" id="IPR036388">
    <property type="entry name" value="WH-like_DNA-bd_sf"/>
</dbReference>
<dbReference type="SUPFAM" id="SSF51306">
    <property type="entry name" value="LexA/Signal peptidase"/>
    <property type="match status" value="1"/>
</dbReference>
<keyword evidence="4" id="KW-0378">Hydrolase</keyword>
<keyword evidence="5" id="KW-0805">Transcription regulation</keyword>
<keyword evidence="7" id="KW-0804">Transcription</keyword>
<feature type="domain" description="LexA repressor DNA-binding" evidence="12">
    <location>
        <begin position="5"/>
        <end position="63"/>
    </location>
</feature>
<evidence type="ECO:0000256" key="4">
    <source>
        <dbReference type="ARBA" id="ARBA00022801"/>
    </source>
</evidence>
<dbReference type="NCBIfam" id="TIGR00498">
    <property type="entry name" value="lexA"/>
    <property type="match status" value="1"/>
</dbReference>
<keyword evidence="9" id="KW-0742">SOS response</keyword>
<evidence type="ECO:0000256" key="2">
    <source>
        <dbReference type="ARBA" id="ARBA00022705"/>
    </source>
</evidence>
<dbReference type="InterPro" id="IPR011991">
    <property type="entry name" value="ArsR-like_HTH"/>
</dbReference>
<protein>
    <submittedName>
        <fullName evidence="13">LexA repressor</fullName>
    </submittedName>
</protein>
<dbReference type="InterPro" id="IPR036286">
    <property type="entry name" value="LexA/Signal_pep-like_sf"/>
</dbReference>
<evidence type="ECO:0000259" key="12">
    <source>
        <dbReference type="Pfam" id="PF01726"/>
    </source>
</evidence>
<keyword evidence="2" id="KW-0235">DNA replication</keyword>
<evidence type="ECO:0000256" key="1">
    <source>
        <dbReference type="ARBA" id="ARBA00022491"/>
    </source>
</evidence>
<dbReference type="AlphaFoldDB" id="A0A0R2JHA6"/>
<keyword evidence="3" id="KW-0227">DNA damage</keyword>
<dbReference type="OrthoDB" id="9802364at2"/>
<organism evidence="13 14">
    <name type="scientific">Weissella minor</name>
    <dbReference type="NCBI Taxonomy" id="1620"/>
    <lineage>
        <taxon>Bacteria</taxon>
        <taxon>Bacillati</taxon>
        <taxon>Bacillota</taxon>
        <taxon>Bacilli</taxon>
        <taxon>Lactobacillales</taxon>
        <taxon>Lactobacillaceae</taxon>
        <taxon>Weissella</taxon>
    </lineage>
</organism>
<evidence type="ECO:0000259" key="11">
    <source>
        <dbReference type="Pfam" id="PF00717"/>
    </source>
</evidence>
<dbReference type="InterPro" id="IPR006200">
    <property type="entry name" value="LexA"/>
</dbReference>
<evidence type="ECO:0000256" key="8">
    <source>
        <dbReference type="ARBA" id="ARBA00023204"/>
    </source>
</evidence>
<name>A0A0R2JHA6_9LACO</name>
<keyword evidence="1" id="KW-0678">Repressor</keyword>
<dbReference type="SUPFAM" id="SSF46785">
    <property type="entry name" value="Winged helix' DNA-binding domain"/>
    <property type="match status" value="1"/>
</dbReference>
<dbReference type="Gene3D" id="2.10.109.10">
    <property type="entry name" value="Umud Fragment, subunit A"/>
    <property type="match status" value="1"/>
</dbReference>
<dbReference type="PATRIC" id="fig|1620.3.peg.239"/>
<dbReference type="RefSeq" id="WP_057787369.1">
    <property type="nucleotide sequence ID" value="NZ_JQCD01000024.1"/>
</dbReference>
<feature type="region of interest" description="Disordered" evidence="10">
    <location>
        <begin position="78"/>
        <end position="97"/>
    </location>
</feature>
<dbReference type="CDD" id="cd06529">
    <property type="entry name" value="S24_LexA-like"/>
    <property type="match status" value="1"/>
</dbReference>
<gene>
    <name evidence="13" type="ORF">IV67_GL000234</name>
</gene>
<dbReference type="PANTHER" id="PTHR33516:SF2">
    <property type="entry name" value="LEXA REPRESSOR-RELATED"/>
    <property type="match status" value="1"/>
</dbReference>
<dbReference type="InterPro" id="IPR039418">
    <property type="entry name" value="LexA-like"/>
</dbReference>
<evidence type="ECO:0000313" key="13">
    <source>
        <dbReference type="EMBL" id="KRN76729.1"/>
    </source>
</evidence>
<dbReference type="Proteomes" id="UP000051673">
    <property type="component" value="Unassembled WGS sequence"/>
</dbReference>
<dbReference type="Pfam" id="PF01726">
    <property type="entry name" value="LexA_DNA_bind"/>
    <property type="match status" value="1"/>
</dbReference>
<dbReference type="GO" id="GO:0045892">
    <property type="term" value="P:negative regulation of DNA-templated transcription"/>
    <property type="evidence" value="ECO:0007669"/>
    <property type="project" value="InterPro"/>
</dbReference>
<dbReference type="PANTHER" id="PTHR33516">
    <property type="entry name" value="LEXA REPRESSOR"/>
    <property type="match status" value="1"/>
</dbReference>
<keyword evidence="14" id="KW-1185">Reference proteome</keyword>
<dbReference type="Gene3D" id="1.10.10.10">
    <property type="entry name" value="Winged helix-like DNA-binding domain superfamily/Winged helix DNA-binding domain"/>
    <property type="match status" value="1"/>
</dbReference>